<feature type="region of interest" description="Disordered" evidence="1">
    <location>
        <begin position="308"/>
        <end position="331"/>
    </location>
</feature>
<organism evidence="3 4">
    <name type="scientific">Salinarimonas soli</name>
    <dbReference type="NCBI Taxonomy" id="1638099"/>
    <lineage>
        <taxon>Bacteria</taxon>
        <taxon>Pseudomonadati</taxon>
        <taxon>Pseudomonadota</taxon>
        <taxon>Alphaproteobacteria</taxon>
        <taxon>Hyphomicrobiales</taxon>
        <taxon>Salinarimonadaceae</taxon>
        <taxon>Salinarimonas</taxon>
    </lineage>
</organism>
<dbReference type="EMBL" id="VUOA01000032">
    <property type="protein sequence ID" value="KAA2235864.1"/>
    <property type="molecule type" value="Genomic_DNA"/>
</dbReference>
<dbReference type="Proteomes" id="UP000323142">
    <property type="component" value="Unassembled WGS sequence"/>
</dbReference>
<dbReference type="Pfam" id="PF06527">
    <property type="entry name" value="TniQ"/>
    <property type="match status" value="1"/>
</dbReference>
<reference evidence="3 4" key="1">
    <citation type="submission" date="2019-09" db="EMBL/GenBank/DDBJ databases">
        <title>Salinarimonas rosea gen. nov., sp. nov., a new member of the a-2 subgroup of the Proteobacteria.</title>
        <authorList>
            <person name="Liu J."/>
        </authorList>
    </citation>
    <scope>NUCLEOTIDE SEQUENCE [LARGE SCALE GENOMIC DNA]</scope>
    <source>
        <strain evidence="3 4">BN140002</strain>
    </source>
</reference>
<dbReference type="OrthoDB" id="7595282at2"/>
<proteinExistence type="predicted"/>
<sequence>MIASDTRLTVVPTPIPGESGPGYLMRAFSINGQGWSRDQFRVSGFSIAAVVHGDLAGPVRAYLGCEGVPDCLVSPVVTGTRVALFGEELHRDDWTSRQRRWCPDCWRGDLSAAGGQRRAYWGIYRRPWWDVTAISACPTHRVRLAAHYPDCGEGVSWHYGSLTRCRNGHDLLRCEAVALDADDCRADAYLAGRLGGAPRVACDALDGLTLVDAVAAMERLGAAWLDENAGMARLRAELGRGALMNAGHRVAADLPRHAVSLLDRVRAGTDGRRRGWGSSTPTAGCMPGSAPCRRALWHPRYARPSPATCARACSSRPASHSKVCPGPRRSD</sequence>
<dbReference type="AlphaFoldDB" id="A0A5B2VA46"/>
<protein>
    <recommendedName>
        <fullName evidence="2">TniQ domain-containing protein</fullName>
    </recommendedName>
</protein>
<reference evidence="3 4" key="2">
    <citation type="submission" date="2019-09" db="EMBL/GenBank/DDBJ databases">
        <authorList>
            <person name="Jin C."/>
        </authorList>
    </citation>
    <scope>NUCLEOTIDE SEQUENCE [LARGE SCALE GENOMIC DNA]</scope>
    <source>
        <strain evidence="3 4">BN140002</strain>
    </source>
</reference>
<dbReference type="InterPro" id="IPR009492">
    <property type="entry name" value="TniQ"/>
</dbReference>
<feature type="domain" description="TniQ" evidence="2">
    <location>
        <begin position="83"/>
        <end position="144"/>
    </location>
</feature>
<dbReference type="RefSeq" id="WP_149819947.1">
    <property type="nucleotide sequence ID" value="NZ_VUOA01000032.1"/>
</dbReference>
<name>A0A5B2VA46_9HYPH</name>
<accession>A0A5B2VA46</accession>
<evidence type="ECO:0000256" key="1">
    <source>
        <dbReference type="SAM" id="MobiDB-lite"/>
    </source>
</evidence>
<evidence type="ECO:0000259" key="2">
    <source>
        <dbReference type="Pfam" id="PF06527"/>
    </source>
</evidence>
<evidence type="ECO:0000313" key="4">
    <source>
        <dbReference type="Proteomes" id="UP000323142"/>
    </source>
</evidence>
<evidence type="ECO:0000313" key="3">
    <source>
        <dbReference type="EMBL" id="KAA2235864.1"/>
    </source>
</evidence>
<gene>
    <name evidence="3" type="ORF">F0L46_17640</name>
</gene>
<comment type="caution">
    <text evidence="3">The sequence shown here is derived from an EMBL/GenBank/DDBJ whole genome shotgun (WGS) entry which is preliminary data.</text>
</comment>
<keyword evidence="4" id="KW-1185">Reference proteome</keyword>